<dbReference type="Proteomes" id="UP000001819">
    <property type="component" value="Chromosome 3"/>
</dbReference>
<reference evidence="3" key="2">
    <citation type="submission" date="2025-08" db="UniProtKB">
        <authorList>
            <consortium name="RefSeq"/>
        </authorList>
    </citation>
    <scope>IDENTIFICATION</scope>
    <source>
        <strain evidence="3">MV-25-SWS-2005</strain>
        <tissue evidence="3">Whole body</tissue>
    </source>
</reference>
<accession>A0A6I8UVT4</accession>
<evidence type="ECO:0000313" key="2">
    <source>
        <dbReference type="Proteomes" id="UP000001819"/>
    </source>
</evidence>
<feature type="region of interest" description="Disordered" evidence="1">
    <location>
        <begin position="928"/>
        <end position="954"/>
    </location>
</feature>
<proteinExistence type="predicted"/>
<reference evidence="2" key="1">
    <citation type="submission" date="2024-06" db="UniProtKB">
        <authorList>
            <consortium name="RefSeq"/>
        </authorList>
    </citation>
    <scope>NUCLEOTIDE SEQUENCE [LARGE SCALE GENOMIC DNA]</scope>
    <source>
        <strain evidence="2">MV2-25</strain>
    </source>
</reference>
<feature type="compositionally biased region" description="Basic and acidic residues" evidence="1">
    <location>
        <begin position="588"/>
        <end position="603"/>
    </location>
</feature>
<dbReference type="KEGG" id="dpo:4805151"/>
<sequence>MDRFREVPKCCTYSLCPCHKDKSKRRPKPKSVTDVHPQELPFPMLLNRECLHKVIDIYMDKLAQEHPRATMGHGSPSPRFQREFSTLWYLDNFFDDIKRCFVGGIIPEVEAYAACCKNRKKMASQIKSQDDTKVHKELSINRPKRHLEHEQSHKDEAEEQEMRDQLDSEQKDTRNRHRVSRPFHAKPKWRLEYEQSLKDAAEERNRRDQQENEQKETRKDNGLEKFRTTLEQNKRKNLRRRQKLRRESGIARGIPDSGPYRNPTPEQPPFQEPEENQVEKISYENNLMGIFPKRKSGASIHTPFGKYIKGEESKDRKSFTKPLHEMLHNQTVPELTSMLRSSHRMPVMYQEDSEGEQEDAQKKRTSADASKKEQDSKSRRTTGLKKSAVDSAKNEKDSKRKRTTGKNRSKHKLEGMESFDKSEKAYRKERAGETSKNEQDSKRKKTKVLNKRGADSEKYEQDSKGKRTTGKKRSKRDLEGMESFDKFKKAYRKERAEETSKNEQDSKRKRTTGKKTSKRDLEGMESFDKFEKANREEKAGETSKNEQDSKRRPTTEFNTRAGETSRNEQGSKRKRTSGSLRQTATSKSRGEHAKIDQGTRDGRKSIDSFASINIDVFLKEREKADSVQRRSLLNHGKKVNVIDPKFSSTFGEMLTGKAAAIPELHPALKSVHQMPTVNDTPPGPKRSLRSKHGKIITGIPARTNAPRRNNFAKMGAYYHLPKRWREPNELSADVASLLEPSYMEPIGSILKESSKFKSRISEHNTWYKINTKFKSSGKNIPRLGNKVNADYKPEELIPYVAKTQNGIDSSLFGHLYVGETSGLTDNPASKETRLQKFTNYIRGSRPDRKILRREGSKHSIGYLSPTKSLISRASWLSKRSDVFHPLKGHGSVVSIMEVKTEPVQKEKEEEFVEFDEFDFMFKNMPDPFLSDNDRKSQAPSPTRSVTTSRRPSSLLRTENTMDERAALEAKIKKLMEHCAIREIAQPKAKRNFVSEAIGRTYVPPPNKRPDHIKAKPKPKDKFPTRMELLHVPEPIMGPSFAERTRQKFQAELQSEEWKYPLLEPIKPVKIRRYSEPLRIPSSEWVVKLLEDTLEAPPKPAYERGAGDSPAADGGHCTICDQLEKNKPEPDSPLIKRLKAQSRRLELRAYYRLMMLRERQKNLQATPVAPFPEGTTPLPAQKADCS</sequence>
<feature type="region of interest" description="Disordered" evidence="1">
    <location>
        <begin position="1097"/>
        <end position="1132"/>
    </location>
</feature>
<feature type="compositionally biased region" description="Basic and acidic residues" evidence="1">
    <location>
        <begin position="308"/>
        <end position="327"/>
    </location>
</feature>
<gene>
    <name evidence="3" type="primary">LOC4805151</name>
</gene>
<evidence type="ECO:0000313" key="3">
    <source>
        <dbReference type="RefSeq" id="XP_001361602.4"/>
    </source>
</evidence>
<dbReference type="RefSeq" id="XP_001361602.4">
    <property type="nucleotide sequence ID" value="XM_001361565.4"/>
</dbReference>
<feature type="compositionally biased region" description="Basic residues" evidence="1">
    <location>
        <begin position="235"/>
        <end position="244"/>
    </location>
</feature>
<feature type="compositionally biased region" description="Basic residues" evidence="1">
    <location>
        <begin position="174"/>
        <end position="188"/>
    </location>
</feature>
<feature type="compositionally biased region" description="Basic and acidic residues" evidence="1">
    <location>
        <begin position="452"/>
        <end position="465"/>
    </location>
</feature>
<feature type="compositionally biased region" description="Basic and acidic residues" evidence="1">
    <location>
        <begin position="518"/>
        <end position="554"/>
    </location>
</feature>
<feature type="compositionally biased region" description="Basic residues" evidence="1">
    <location>
        <begin position="466"/>
        <end position="475"/>
    </location>
</feature>
<feature type="compositionally biased region" description="Basic and acidic residues" evidence="1">
    <location>
        <begin position="476"/>
        <end position="506"/>
    </location>
</feature>
<feature type="region of interest" description="Disordered" evidence="1">
    <location>
        <begin position="999"/>
        <end position="1020"/>
    </location>
</feature>
<feature type="compositionally biased region" description="Low complexity" evidence="1">
    <location>
        <begin position="939"/>
        <end position="954"/>
    </location>
</feature>
<evidence type="ECO:0008006" key="4">
    <source>
        <dbReference type="Google" id="ProtNLM"/>
    </source>
</evidence>
<feature type="compositionally biased region" description="Basic and acidic residues" evidence="1">
    <location>
        <begin position="359"/>
        <end position="378"/>
    </location>
</feature>
<feature type="compositionally biased region" description="Basic residues" evidence="1">
    <location>
        <begin position="399"/>
        <end position="411"/>
    </location>
</feature>
<keyword evidence="2" id="KW-1185">Reference proteome</keyword>
<organism evidence="2 3">
    <name type="scientific">Drosophila pseudoobscura pseudoobscura</name>
    <name type="common">Fruit fly</name>
    <dbReference type="NCBI Taxonomy" id="46245"/>
    <lineage>
        <taxon>Eukaryota</taxon>
        <taxon>Metazoa</taxon>
        <taxon>Ecdysozoa</taxon>
        <taxon>Arthropoda</taxon>
        <taxon>Hexapoda</taxon>
        <taxon>Insecta</taxon>
        <taxon>Pterygota</taxon>
        <taxon>Neoptera</taxon>
        <taxon>Endopterygota</taxon>
        <taxon>Diptera</taxon>
        <taxon>Brachycera</taxon>
        <taxon>Muscomorpha</taxon>
        <taxon>Ephydroidea</taxon>
        <taxon>Drosophilidae</taxon>
        <taxon>Drosophila</taxon>
        <taxon>Sophophora</taxon>
    </lineage>
</organism>
<name>A0A6I8UVT4_DROPS</name>
<feature type="compositionally biased region" description="Basic residues" evidence="1">
    <location>
        <begin position="507"/>
        <end position="517"/>
    </location>
</feature>
<feature type="region of interest" description="Disordered" evidence="1">
    <location>
        <begin position="124"/>
        <end position="280"/>
    </location>
</feature>
<dbReference type="InParanoid" id="A0A6I8UVT4"/>
<feature type="compositionally biased region" description="Polar residues" evidence="1">
    <location>
        <begin position="577"/>
        <end position="587"/>
    </location>
</feature>
<feature type="region of interest" description="Disordered" evidence="1">
    <location>
        <begin position="1164"/>
        <end position="1185"/>
    </location>
</feature>
<feature type="compositionally biased region" description="Basic and acidic residues" evidence="1">
    <location>
        <begin position="128"/>
        <end position="139"/>
    </location>
</feature>
<feature type="compositionally biased region" description="Polar residues" evidence="1">
    <location>
        <begin position="328"/>
        <end position="340"/>
    </location>
</feature>
<feature type="compositionally biased region" description="Basic and acidic residues" evidence="1">
    <location>
        <begin position="147"/>
        <end position="173"/>
    </location>
</feature>
<evidence type="ECO:0000256" key="1">
    <source>
        <dbReference type="SAM" id="MobiDB-lite"/>
    </source>
</evidence>
<dbReference type="AlphaFoldDB" id="A0A6I8UVT4"/>
<feature type="compositionally biased region" description="Basic and acidic residues" evidence="1">
    <location>
        <begin position="189"/>
        <end position="234"/>
    </location>
</feature>
<feature type="region of interest" description="Disordered" evidence="1">
    <location>
        <begin position="294"/>
        <end position="603"/>
    </location>
</feature>
<feature type="compositionally biased region" description="Basic and acidic residues" evidence="1">
    <location>
        <begin position="412"/>
        <end position="441"/>
    </location>
</feature>
<protein>
    <recommendedName>
        <fullName evidence="4">Trichohyalin</fullName>
    </recommendedName>
</protein>
<feature type="compositionally biased region" description="Basic and acidic residues" evidence="1">
    <location>
        <begin position="1007"/>
        <end position="1020"/>
    </location>
</feature>